<dbReference type="InterPro" id="IPR001387">
    <property type="entry name" value="Cro/C1-type_HTH"/>
</dbReference>
<dbReference type="Proteomes" id="UP000005850">
    <property type="component" value="Plasmid pBRLA07"/>
</dbReference>
<evidence type="ECO:0000259" key="1">
    <source>
        <dbReference type="PROSITE" id="PS50943"/>
    </source>
</evidence>
<dbReference type="AlphaFoldDB" id="A0A075R8Q2"/>
<evidence type="ECO:0000313" key="3">
    <source>
        <dbReference type="Proteomes" id="UP000005850"/>
    </source>
</evidence>
<reference evidence="2 3" key="1">
    <citation type="journal article" date="2011" name="J. Bacteriol.">
        <title>Genome sequence of Brevibacillus laterosporus LMG 15441, a pathogen of invertebrates.</title>
        <authorList>
            <person name="Djukic M."/>
            <person name="Poehlein A."/>
            <person name="Thurmer A."/>
            <person name="Daniel R."/>
        </authorList>
    </citation>
    <scope>NUCLEOTIDE SEQUENCE [LARGE SCALE GENOMIC DNA]</scope>
    <source>
        <strain evidence="2 3">LMG 15441</strain>
        <plasmid evidence="2 3">pBRLA07</plasmid>
    </source>
</reference>
<dbReference type="SMART" id="SM00530">
    <property type="entry name" value="HTH_XRE"/>
    <property type="match status" value="1"/>
</dbReference>
<dbReference type="Gene3D" id="1.10.260.40">
    <property type="entry name" value="lambda repressor-like DNA-binding domains"/>
    <property type="match status" value="1"/>
</dbReference>
<dbReference type="InterPro" id="IPR010982">
    <property type="entry name" value="Lambda_DNA-bd_dom_sf"/>
</dbReference>
<dbReference type="eggNOG" id="COG0457">
    <property type="taxonomic scope" value="Bacteria"/>
</dbReference>
<dbReference type="KEGG" id="blr:BRLA_07p000020"/>
<keyword evidence="2" id="KW-0614">Plasmid</keyword>
<dbReference type="Pfam" id="PF13443">
    <property type="entry name" value="HTH_26"/>
    <property type="match status" value="1"/>
</dbReference>
<feature type="domain" description="HTH cro/C1-type" evidence="1">
    <location>
        <begin position="12"/>
        <end position="66"/>
    </location>
</feature>
<organism evidence="2 3">
    <name type="scientific">Brevibacillus laterosporus LMG 15441</name>
    <dbReference type="NCBI Taxonomy" id="1042163"/>
    <lineage>
        <taxon>Bacteria</taxon>
        <taxon>Bacillati</taxon>
        <taxon>Bacillota</taxon>
        <taxon>Bacilli</taxon>
        <taxon>Bacillales</taxon>
        <taxon>Paenibacillaceae</taxon>
        <taxon>Brevibacillus</taxon>
    </lineage>
</organism>
<dbReference type="EMBL" id="CP007808">
    <property type="protein sequence ID" value="AIG28962.1"/>
    <property type="molecule type" value="Genomic_DNA"/>
</dbReference>
<dbReference type="CDD" id="cd00093">
    <property type="entry name" value="HTH_XRE"/>
    <property type="match status" value="1"/>
</dbReference>
<dbReference type="PROSITE" id="PS50943">
    <property type="entry name" value="HTH_CROC1"/>
    <property type="match status" value="1"/>
</dbReference>
<dbReference type="GO" id="GO:0003677">
    <property type="term" value="F:DNA binding"/>
    <property type="evidence" value="ECO:0007669"/>
    <property type="project" value="InterPro"/>
</dbReference>
<dbReference type="SUPFAM" id="SSF47413">
    <property type="entry name" value="lambda repressor-like DNA-binding domains"/>
    <property type="match status" value="1"/>
</dbReference>
<name>A0A075R8Q2_BRELA</name>
<geneLocation type="plasmid" evidence="2 3">
    <name>pBRLA07</name>
</geneLocation>
<gene>
    <name evidence="2" type="ORF">BRLA_07p000020</name>
</gene>
<evidence type="ECO:0000313" key="2">
    <source>
        <dbReference type="EMBL" id="AIG28962.1"/>
    </source>
</evidence>
<keyword evidence="3" id="KW-1185">Reference proteome</keyword>
<dbReference type="InterPro" id="IPR011990">
    <property type="entry name" value="TPR-like_helical_dom_sf"/>
</dbReference>
<proteinExistence type="predicted"/>
<accession>A0A075R8Q2</accession>
<dbReference type="SUPFAM" id="SSF48452">
    <property type="entry name" value="TPR-like"/>
    <property type="match status" value="1"/>
</dbReference>
<dbReference type="HOGENOM" id="CLU_046846_1_0_9"/>
<sequence length="466" mass="54720">MFEIKKSIRAEIEKCMQDKNCTMTRLSELSGIKVGHISEILLERRAITIKQLDAFAEAFNCESGWMYDLYVDECITEKRASKPRLIPYLIRCAEIGRCDCIELAVSRLLEVPKSIEIIFSVAEQLFQSGRQRESAILYKTVVDNEKDNYSERFILSQYRLFRALLGSNSEENWEAVIRFSPYRERLPVNYQLDALLHLANTCYTLRKWKLVEKYADELRELATLVYENKLHKLENSKNEKFETERHLVVYYGRGFLIKGIALENQELYEKAWEYVNGYADLSWFELQDELGRIEIEKFNLWATANYFTLDILMGKAEILPSYVQFLDDHPDEILSALMTILKSANQHKFFVDYVLDHFSENINSFEKIIPLDDAIKVSELIHFRYQLALYLVRKKEFKSALDSVLNCLILTDSIKDFDKFKSCTALFWDYLEYATEEQKKTYQDVLKEDEGNEREIIFSGVSFGDV</sequence>
<protein>
    <recommendedName>
        <fullName evidence="1">HTH cro/C1-type domain-containing protein</fullName>
    </recommendedName>
</protein>